<accession>Q1JLU6</accession>
<evidence type="ECO:0000256" key="7">
    <source>
        <dbReference type="ARBA" id="ARBA00022729"/>
    </source>
</evidence>
<evidence type="ECO:0000256" key="6">
    <source>
        <dbReference type="ARBA" id="ARBA00022670"/>
    </source>
</evidence>
<evidence type="ECO:0000256" key="11">
    <source>
        <dbReference type="ARBA" id="ARBA00023316"/>
    </source>
</evidence>
<dbReference type="GO" id="GO:0006508">
    <property type="term" value="P:proteolysis"/>
    <property type="evidence" value="ECO:0007669"/>
    <property type="project" value="UniProtKB-KW"/>
</dbReference>
<evidence type="ECO:0000256" key="1">
    <source>
        <dbReference type="ARBA" id="ARBA00003217"/>
    </source>
</evidence>
<dbReference type="Pfam" id="PF00768">
    <property type="entry name" value="Peptidase_S11"/>
    <property type="match status" value="1"/>
</dbReference>
<evidence type="ECO:0000256" key="10">
    <source>
        <dbReference type="ARBA" id="ARBA00022984"/>
    </source>
</evidence>
<keyword evidence="9" id="KW-0133">Cell shape</keyword>
<evidence type="ECO:0000313" key="18">
    <source>
        <dbReference type="EMBL" id="ABF32123.1"/>
    </source>
</evidence>
<dbReference type="MEROPS" id="S11.006"/>
<dbReference type="GO" id="GO:0008360">
    <property type="term" value="P:regulation of cell shape"/>
    <property type="evidence" value="ECO:0007669"/>
    <property type="project" value="UniProtKB-KW"/>
</dbReference>
<keyword evidence="7" id="KW-0732">Signal</keyword>
<keyword evidence="16" id="KW-1133">Transmembrane helix</keyword>
<keyword evidence="11" id="KW-0961">Cell wall biogenesis/degradation</keyword>
<sequence>MLLLQGTCFMSLFKLLKVCATILPSKFLRIFAIIVTMKDIMIKRWVILFFMVLTCSGFGKTVLAADFQVGAEHAIVVEADSGRVLYEKDAKTPDAIASLTKLVTAYLVLDKVKSGQLQLSDQVNLSDYAFELTKDRSLSNVPFDKKTYSVQDLLTATLVASSNSAAIALAEKVAGSEPHFVNQMREQLSHWGITSGKILNASGLPNEVLKDHRYPGSTLEEENTLSAQDVAVVTMHLLEDFPEILEITKQTEVNFAGNSIKSFNQLLPGMAKGRAGVDGLKTGTTDLAGHCLVVTSIENGMRVITVILNADGSDKNQNTRFEQANRLLDYVARTYCCRKILKKGSLVSERSLPIQDGQVKELPVSVAEDVTIILQQGEQVPKPKQFMISETSLLAPITKGEVVAYLTSPRITDQSVRYLKEPKRIPLKASQSLKKASDLQLWWRDFLEKRR</sequence>
<protein>
    <recommendedName>
        <fullName evidence="4">serine-type D-Ala-D-Ala carboxypeptidase</fullName>
        <ecNumber evidence="4">3.4.16.4</ecNumber>
    </recommendedName>
</protein>
<dbReference type="PRINTS" id="PR00725">
    <property type="entry name" value="DADACBPTASE1"/>
</dbReference>
<name>Q1JLU6_STRPC</name>
<dbReference type="PANTHER" id="PTHR21581">
    <property type="entry name" value="D-ALANYL-D-ALANINE CARBOXYPEPTIDASE"/>
    <property type="match status" value="1"/>
</dbReference>
<evidence type="ECO:0000256" key="14">
    <source>
        <dbReference type="PIRSR" id="PIRSR618044-2"/>
    </source>
</evidence>
<dbReference type="InterPro" id="IPR015956">
    <property type="entry name" value="Peniciliin-bd_prot_C_sf"/>
</dbReference>
<feature type="binding site" evidence="14">
    <location>
        <position position="281"/>
    </location>
    <ligand>
        <name>substrate</name>
    </ligand>
</feature>
<feature type="active site" description="Proton acceptor" evidence="13">
    <location>
        <position position="101"/>
    </location>
</feature>
<dbReference type="GO" id="GO:0071555">
    <property type="term" value="P:cell wall organization"/>
    <property type="evidence" value="ECO:0007669"/>
    <property type="project" value="UniProtKB-KW"/>
</dbReference>
<comment type="catalytic activity">
    <reaction evidence="12">
        <text>Preferential cleavage: (Ac)2-L-Lys-D-Ala-|-D-Ala. Also transpeptidation of peptidyl-alanyl moieties that are N-acyl substituents of D-alanine.</text>
        <dbReference type="EC" id="3.4.16.4"/>
    </reaction>
</comment>
<evidence type="ECO:0000256" key="9">
    <source>
        <dbReference type="ARBA" id="ARBA00022960"/>
    </source>
</evidence>
<dbReference type="PANTHER" id="PTHR21581:SF11">
    <property type="entry name" value="D-ALANYL-D-ALANINE CARBOXYPEPTIDASE DACA"/>
    <property type="match status" value="1"/>
</dbReference>
<keyword evidence="16" id="KW-0812">Transmembrane</keyword>
<feature type="transmembrane region" description="Helical" evidence="16">
    <location>
        <begin position="46"/>
        <end position="65"/>
    </location>
</feature>
<dbReference type="Proteomes" id="UP000002433">
    <property type="component" value="Chromosome"/>
</dbReference>
<keyword evidence="8 18" id="KW-0378">Hydrolase</keyword>
<keyword evidence="16" id="KW-0472">Membrane</keyword>
<dbReference type="InterPro" id="IPR012907">
    <property type="entry name" value="Peptidase_S11_C"/>
</dbReference>
<evidence type="ECO:0000256" key="8">
    <source>
        <dbReference type="ARBA" id="ARBA00022801"/>
    </source>
</evidence>
<gene>
    <name evidence="18" type="primary">dacA1</name>
    <name evidence="18" type="ordered locus">MGAS9429_Spy0936</name>
</gene>
<comment type="pathway">
    <text evidence="2">Cell wall biogenesis; peptidoglycan biosynthesis.</text>
</comment>
<feature type="transmembrane region" description="Helical" evidence="16">
    <location>
        <begin position="12"/>
        <end position="34"/>
    </location>
</feature>
<keyword evidence="6" id="KW-0645">Protease</keyword>
<dbReference type="InterPro" id="IPR012338">
    <property type="entry name" value="Beta-lactam/transpept-like"/>
</dbReference>
<reference evidence="18 19" key="1">
    <citation type="journal article" date="2006" name="Proc. Natl. Acad. Sci. U.S.A.">
        <title>Molecular genetic anatomy of inter- and intraserotype variation in the human bacterial pathogen group A Streptococcus.</title>
        <authorList>
            <person name="Beres S.B."/>
            <person name="Richter E.W."/>
            <person name="Nagiec M.J."/>
            <person name="Sumby P."/>
            <person name="Porcella S.F."/>
            <person name="DeLeo F.R."/>
            <person name="Musser J.M."/>
        </authorList>
    </citation>
    <scope>NUCLEOTIDE SEQUENCE [LARGE SCALE GENOMIC DNA]</scope>
    <source>
        <strain evidence="18 19">MGAS9429</strain>
    </source>
</reference>
<dbReference type="EC" id="3.4.16.4" evidence="4"/>
<dbReference type="SUPFAM" id="SSF56601">
    <property type="entry name" value="beta-lactamase/transpeptidase-like"/>
    <property type="match status" value="1"/>
</dbReference>
<dbReference type="Pfam" id="PF07943">
    <property type="entry name" value="PBP5_C"/>
    <property type="match status" value="1"/>
</dbReference>
<proteinExistence type="inferred from homology"/>
<feature type="active site" description="Acyl-ester intermediate" evidence="13">
    <location>
        <position position="98"/>
    </location>
</feature>
<dbReference type="Gene3D" id="2.60.410.10">
    <property type="entry name" value="D-Ala-D-Ala carboxypeptidase, C-terminal domain"/>
    <property type="match status" value="1"/>
</dbReference>
<evidence type="ECO:0000256" key="12">
    <source>
        <dbReference type="ARBA" id="ARBA00034000"/>
    </source>
</evidence>
<evidence type="ECO:0000256" key="15">
    <source>
        <dbReference type="RuleBase" id="RU004016"/>
    </source>
</evidence>
<dbReference type="UniPathway" id="UPA00219"/>
<dbReference type="InterPro" id="IPR001967">
    <property type="entry name" value="Peptidase_S11_N"/>
</dbReference>
<dbReference type="KEGG" id="spk:MGAS9429_Spy0936"/>
<dbReference type="GO" id="GO:0009252">
    <property type="term" value="P:peptidoglycan biosynthetic process"/>
    <property type="evidence" value="ECO:0007669"/>
    <property type="project" value="UniProtKB-UniPathway"/>
</dbReference>
<dbReference type="InterPro" id="IPR018044">
    <property type="entry name" value="Peptidase_S11"/>
</dbReference>
<dbReference type="SUPFAM" id="SSF69189">
    <property type="entry name" value="Penicillin-binding protein associated domain"/>
    <property type="match status" value="1"/>
</dbReference>
<evidence type="ECO:0000256" key="5">
    <source>
        <dbReference type="ARBA" id="ARBA00022645"/>
    </source>
</evidence>
<organism evidence="18 19">
    <name type="scientific">Streptococcus pyogenes serotype M12 (strain MGAS9429)</name>
    <dbReference type="NCBI Taxonomy" id="370551"/>
    <lineage>
        <taxon>Bacteria</taxon>
        <taxon>Bacillati</taxon>
        <taxon>Bacillota</taxon>
        <taxon>Bacilli</taxon>
        <taxon>Lactobacillales</taxon>
        <taxon>Streptococcaceae</taxon>
        <taxon>Streptococcus</taxon>
    </lineage>
</organism>
<evidence type="ECO:0000256" key="13">
    <source>
        <dbReference type="PIRSR" id="PIRSR618044-1"/>
    </source>
</evidence>
<keyword evidence="10" id="KW-0573">Peptidoglycan synthesis</keyword>
<evidence type="ECO:0000256" key="2">
    <source>
        <dbReference type="ARBA" id="ARBA00004752"/>
    </source>
</evidence>
<feature type="active site" evidence="13">
    <location>
        <position position="161"/>
    </location>
</feature>
<comment type="function">
    <text evidence="1">Removes C-terminal D-alanyl residues from sugar-peptide cell wall precursors.</text>
</comment>
<dbReference type="SMART" id="SM00936">
    <property type="entry name" value="PBP5_C"/>
    <property type="match status" value="1"/>
</dbReference>
<dbReference type="InterPro" id="IPR037167">
    <property type="entry name" value="Peptidase_S11_C_sf"/>
</dbReference>
<dbReference type="Gene3D" id="3.40.710.10">
    <property type="entry name" value="DD-peptidase/beta-lactamase superfamily"/>
    <property type="match status" value="1"/>
</dbReference>
<evidence type="ECO:0000256" key="3">
    <source>
        <dbReference type="ARBA" id="ARBA00007164"/>
    </source>
</evidence>
<dbReference type="HOGENOM" id="CLU_027070_8_2_9"/>
<evidence type="ECO:0000256" key="4">
    <source>
        <dbReference type="ARBA" id="ARBA00012448"/>
    </source>
</evidence>
<dbReference type="NCBIfam" id="NF038273">
    <property type="entry name" value="strep_PBP3"/>
    <property type="match status" value="1"/>
</dbReference>
<keyword evidence="5 18" id="KW-0121">Carboxypeptidase</keyword>
<feature type="domain" description="Peptidase S11 D-Ala-D-Ala carboxypeptidase A C-terminal" evidence="17">
    <location>
        <begin position="335"/>
        <end position="435"/>
    </location>
</feature>
<dbReference type="GO" id="GO:0009002">
    <property type="term" value="F:serine-type D-Ala-D-Ala carboxypeptidase activity"/>
    <property type="evidence" value="ECO:0007669"/>
    <property type="project" value="UniProtKB-EC"/>
</dbReference>
<evidence type="ECO:0000256" key="16">
    <source>
        <dbReference type="SAM" id="Phobius"/>
    </source>
</evidence>
<dbReference type="EMBL" id="CP000259">
    <property type="protein sequence ID" value="ABF32123.1"/>
    <property type="molecule type" value="Genomic_DNA"/>
</dbReference>
<comment type="similarity">
    <text evidence="3 15">Belongs to the peptidase S11 family.</text>
</comment>
<dbReference type="AlphaFoldDB" id="Q1JLU6"/>
<evidence type="ECO:0000259" key="17">
    <source>
        <dbReference type="SMART" id="SM00936"/>
    </source>
</evidence>
<evidence type="ECO:0000313" key="19">
    <source>
        <dbReference type="Proteomes" id="UP000002433"/>
    </source>
</evidence>